<organism evidence="2 3">
    <name type="scientific">Prorocentrum cordatum</name>
    <dbReference type="NCBI Taxonomy" id="2364126"/>
    <lineage>
        <taxon>Eukaryota</taxon>
        <taxon>Sar</taxon>
        <taxon>Alveolata</taxon>
        <taxon>Dinophyceae</taxon>
        <taxon>Prorocentrales</taxon>
        <taxon>Prorocentraceae</taxon>
        <taxon>Prorocentrum</taxon>
    </lineage>
</organism>
<sequence length="80" mass="8425">AQLSSRLRAARDRGLPPSATDVGDGVGAWHGLLAEVNMTGGLGEDRGHSDAVLQQWIDRLLTPPRPEPAAAARGAWSWSA</sequence>
<evidence type="ECO:0008006" key="4">
    <source>
        <dbReference type="Google" id="ProtNLM"/>
    </source>
</evidence>
<feature type="region of interest" description="Disordered" evidence="1">
    <location>
        <begin position="1"/>
        <end position="24"/>
    </location>
</feature>
<gene>
    <name evidence="2" type="ORF">PCOR1329_LOCUS75593</name>
</gene>
<feature type="non-terminal residue" evidence="2">
    <location>
        <position position="1"/>
    </location>
</feature>
<dbReference type="EMBL" id="CAUYUJ010020328">
    <property type="protein sequence ID" value="CAK0897408.1"/>
    <property type="molecule type" value="Genomic_DNA"/>
</dbReference>
<dbReference type="Proteomes" id="UP001189429">
    <property type="component" value="Unassembled WGS sequence"/>
</dbReference>
<evidence type="ECO:0000256" key="1">
    <source>
        <dbReference type="SAM" id="MobiDB-lite"/>
    </source>
</evidence>
<evidence type="ECO:0000313" key="2">
    <source>
        <dbReference type="EMBL" id="CAK0897408.1"/>
    </source>
</evidence>
<comment type="caution">
    <text evidence="2">The sequence shown here is derived from an EMBL/GenBank/DDBJ whole genome shotgun (WGS) entry which is preliminary data.</text>
</comment>
<feature type="non-terminal residue" evidence="2">
    <location>
        <position position="80"/>
    </location>
</feature>
<proteinExistence type="predicted"/>
<accession>A0ABN9XH19</accession>
<evidence type="ECO:0000313" key="3">
    <source>
        <dbReference type="Proteomes" id="UP001189429"/>
    </source>
</evidence>
<protein>
    <recommendedName>
        <fullName evidence="4">Selenoprotein O</fullName>
    </recommendedName>
</protein>
<name>A0ABN9XH19_9DINO</name>
<keyword evidence="3" id="KW-1185">Reference proteome</keyword>
<reference evidence="2" key="1">
    <citation type="submission" date="2023-10" db="EMBL/GenBank/DDBJ databases">
        <authorList>
            <person name="Chen Y."/>
            <person name="Shah S."/>
            <person name="Dougan E. K."/>
            <person name="Thang M."/>
            <person name="Chan C."/>
        </authorList>
    </citation>
    <scope>NUCLEOTIDE SEQUENCE [LARGE SCALE GENOMIC DNA]</scope>
</reference>